<evidence type="ECO:0000313" key="4">
    <source>
        <dbReference type="Proteomes" id="UP000238949"/>
    </source>
</evidence>
<sequence length="430" mass="50210">MIIKASQRAGATALAKHLLNDIENDHVTVHTLHGFVAEDVTDAFREIEALSKATKAKSYLFSVTLNPPIGQQVSEDEFAKTAQRLAKTMHLEKQPYALIIHEKEGRKHAHCVFSRIDAEHMKAIKLPFYKQRLNALSRDLYIEHGWQLPRGYEHKDSRDPRTFNLAEWQQAKRHNLNPKQIKARLQHCWQRADNKAAFEHSLNHEGYFLARGDKRGFVAVDWFGEVHSLTRALSVKTKELQNRLGDPKTYPSVEETRQKMAQAQFETLKRLRAEQARIHSAERKPLHTRKSELVAEQRIARQRLQIFQEKRQVEERDFRQSLYQKGIKALWHFVTGRLHKLKKQHEDEYRLSLERDKDEKQQLAAFQLKEREKLQLQLDALKRRQQAEILDLGKQVSQQNQSLDFSPAICPQAHTQSFNISQNTNPEISL</sequence>
<comment type="caution">
    <text evidence="3">The sequence shown here is derived from an EMBL/GenBank/DDBJ whole genome shotgun (WGS) entry which is preliminary data.</text>
</comment>
<dbReference type="InterPro" id="IPR005094">
    <property type="entry name" value="Endonuclease_MobA/VirD2"/>
</dbReference>
<dbReference type="AlphaFoldDB" id="A0A2S9VAI9"/>
<evidence type="ECO:0000256" key="1">
    <source>
        <dbReference type="SAM" id="Coils"/>
    </source>
</evidence>
<proteinExistence type="predicted"/>
<reference evidence="4" key="1">
    <citation type="journal article" date="2020" name="Int. J. Syst. Evol. Microbiol.">
        <title>Alteromonas alba sp. nov., a marine bacterium isolated from the seawater of the West Pacific Ocean.</title>
        <authorList>
            <person name="Sun C."/>
            <person name="Wu Y.-H."/>
            <person name="Xamxidin M."/>
            <person name="Cheng H."/>
            <person name="Xu X.-W."/>
        </authorList>
    </citation>
    <scope>NUCLEOTIDE SEQUENCE [LARGE SCALE GENOMIC DNA]</scope>
    <source>
        <strain evidence="4">190</strain>
    </source>
</reference>
<dbReference type="EMBL" id="PVNP01000112">
    <property type="protein sequence ID" value="PRO73487.1"/>
    <property type="molecule type" value="Genomic_DNA"/>
</dbReference>
<dbReference type="Proteomes" id="UP000238949">
    <property type="component" value="Unassembled WGS sequence"/>
</dbReference>
<evidence type="ECO:0000259" key="2">
    <source>
        <dbReference type="Pfam" id="PF03432"/>
    </source>
</evidence>
<name>A0A2S9VAI9_9ALTE</name>
<keyword evidence="4" id="KW-1185">Reference proteome</keyword>
<protein>
    <submittedName>
        <fullName evidence="3">Relaxase</fullName>
    </submittedName>
</protein>
<evidence type="ECO:0000313" key="3">
    <source>
        <dbReference type="EMBL" id="PRO73487.1"/>
    </source>
</evidence>
<feature type="coiled-coil region" evidence="1">
    <location>
        <begin position="364"/>
        <end position="391"/>
    </location>
</feature>
<organism evidence="3 4">
    <name type="scientific">Alteromonas alba</name>
    <dbReference type="NCBI Taxonomy" id="2079529"/>
    <lineage>
        <taxon>Bacteria</taxon>
        <taxon>Pseudomonadati</taxon>
        <taxon>Pseudomonadota</taxon>
        <taxon>Gammaproteobacteria</taxon>
        <taxon>Alteromonadales</taxon>
        <taxon>Alteromonadaceae</taxon>
        <taxon>Alteromonas/Salinimonas group</taxon>
        <taxon>Alteromonas</taxon>
    </lineage>
</organism>
<dbReference type="Pfam" id="PF03432">
    <property type="entry name" value="Relaxase"/>
    <property type="match status" value="1"/>
</dbReference>
<dbReference type="RefSeq" id="WP_105934674.1">
    <property type="nucleotide sequence ID" value="NZ_PVNP01000112.1"/>
</dbReference>
<feature type="domain" description="MobA/VirD2-like nuclease" evidence="2">
    <location>
        <begin position="26"/>
        <end position="146"/>
    </location>
</feature>
<keyword evidence="1" id="KW-0175">Coiled coil</keyword>
<dbReference type="OrthoDB" id="1826980at2"/>
<accession>A0A2S9VAI9</accession>
<gene>
    <name evidence="3" type="ORF">C6Y40_11270</name>
</gene>